<dbReference type="SUPFAM" id="SSF52080">
    <property type="entry name" value="Ribosomal proteins L15p and L18e"/>
    <property type="match status" value="1"/>
</dbReference>
<dbReference type="EMBL" id="MFJX01000011">
    <property type="protein sequence ID" value="OGG31463.1"/>
    <property type="molecule type" value="Genomic_DNA"/>
</dbReference>
<dbReference type="GO" id="GO:0003735">
    <property type="term" value="F:structural constituent of ribosome"/>
    <property type="evidence" value="ECO:0007669"/>
    <property type="project" value="InterPro"/>
</dbReference>
<organism evidence="7 8">
    <name type="scientific">Candidatus Gottesmanbacteria bacterium RIFCSPLOWO2_01_FULL_46_9</name>
    <dbReference type="NCBI Taxonomy" id="1798394"/>
    <lineage>
        <taxon>Bacteria</taxon>
        <taxon>Candidatus Gottesmaniibacteriota</taxon>
    </lineage>
</organism>
<comment type="subunit">
    <text evidence="4">Part of the 50S ribosomal subunit.</text>
</comment>
<gene>
    <name evidence="4" type="primary">rplO</name>
    <name evidence="7" type="ORF">A3A63_03525</name>
</gene>
<proteinExistence type="inferred from homology"/>
<feature type="compositionally biased region" description="Basic residues" evidence="5">
    <location>
        <begin position="12"/>
        <end position="24"/>
    </location>
</feature>
<keyword evidence="4" id="KW-0699">rRNA-binding</keyword>
<evidence type="ECO:0000259" key="6">
    <source>
        <dbReference type="Pfam" id="PF00828"/>
    </source>
</evidence>
<dbReference type="InterPro" id="IPR030878">
    <property type="entry name" value="Ribosomal_uL15"/>
</dbReference>
<comment type="function">
    <text evidence="4">Binds to the 23S rRNA.</text>
</comment>
<keyword evidence="4" id="KW-0694">RNA-binding</keyword>
<reference evidence="7 8" key="1">
    <citation type="journal article" date="2016" name="Nat. Commun.">
        <title>Thousands of microbial genomes shed light on interconnected biogeochemical processes in an aquifer system.</title>
        <authorList>
            <person name="Anantharaman K."/>
            <person name="Brown C.T."/>
            <person name="Hug L.A."/>
            <person name="Sharon I."/>
            <person name="Castelle C.J."/>
            <person name="Probst A.J."/>
            <person name="Thomas B.C."/>
            <person name="Singh A."/>
            <person name="Wilkins M.J."/>
            <person name="Karaoz U."/>
            <person name="Brodie E.L."/>
            <person name="Williams K.H."/>
            <person name="Hubbard S.S."/>
            <person name="Banfield J.F."/>
        </authorList>
    </citation>
    <scope>NUCLEOTIDE SEQUENCE [LARGE SCALE GENOMIC DNA]</scope>
</reference>
<evidence type="ECO:0000313" key="7">
    <source>
        <dbReference type="EMBL" id="OGG31463.1"/>
    </source>
</evidence>
<dbReference type="Pfam" id="PF00828">
    <property type="entry name" value="Ribosomal_L27A"/>
    <property type="match status" value="1"/>
</dbReference>
<dbReference type="HAMAP" id="MF_01341">
    <property type="entry name" value="Ribosomal_uL15"/>
    <property type="match status" value="1"/>
</dbReference>
<evidence type="ECO:0000256" key="4">
    <source>
        <dbReference type="HAMAP-Rule" id="MF_01341"/>
    </source>
</evidence>
<evidence type="ECO:0000256" key="1">
    <source>
        <dbReference type="ARBA" id="ARBA00007320"/>
    </source>
</evidence>
<sequence>MMLSNLSAIVKRSKKRVGRGHGSGKVKTAGRGTKGQGARGTIRPGFEGGQLALIKRLPLLRGKGRNQSKKTKAFPVSVATLNSFPSGTTVTLATLIKYHMIQTGVTRVKLLGGDGLTQKLIVEVACSQSARQAIEKAGGSVKA</sequence>
<dbReference type="Gene3D" id="3.100.10.10">
    <property type="match status" value="1"/>
</dbReference>
<evidence type="ECO:0000256" key="3">
    <source>
        <dbReference type="ARBA" id="ARBA00023274"/>
    </source>
</evidence>
<protein>
    <recommendedName>
        <fullName evidence="4">Large ribosomal subunit protein uL15</fullName>
    </recommendedName>
</protein>
<feature type="domain" description="Large ribosomal subunit protein uL15/eL18" evidence="6">
    <location>
        <begin position="76"/>
        <end position="141"/>
    </location>
</feature>
<keyword evidence="2 4" id="KW-0689">Ribosomal protein</keyword>
<accession>A0A1F6B3S5</accession>
<keyword evidence="3 4" id="KW-0687">Ribonucleoprotein</keyword>
<feature type="region of interest" description="Disordered" evidence="5">
    <location>
        <begin position="12"/>
        <end position="41"/>
    </location>
</feature>
<dbReference type="GO" id="GO:0019843">
    <property type="term" value="F:rRNA binding"/>
    <property type="evidence" value="ECO:0007669"/>
    <property type="project" value="UniProtKB-UniRule"/>
</dbReference>
<dbReference type="GO" id="GO:0015934">
    <property type="term" value="C:large ribosomal subunit"/>
    <property type="evidence" value="ECO:0007669"/>
    <property type="project" value="InterPro"/>
</dbReference>
<dbReference type="GO" id="GO:0006412">
    <property type="term" value="P:translation"/>
    <property type="evidence" value="ECO:0007669"/>
    <property type="project" value="UniProtKB-UniRule"/>
</dbReference>
<dbReference type="AlphaFoldDB" id="A0A1F6B3S5"/>
<dbReference type="InterPro" id="IPR021131">
    <property type="entry name" value="Ribosomal_uL15/eL18"/>
</dbReference>
<dbReference type="PANTHER" id="PTHR12934">
    <property type="entry name" value="50S RIBOSOMAL PROTEIN L15"/>
    <property type="match status" value="1"/>
</dbReference>
<comment type="similarity">
    <text evidence="1 4">Belongs to the universal ribosomal protein uL15 family.</text>
</comment>
<evidence type="ECO:0000313" key="8">
    <source>
        <dbReference type="Proteomes" id="UP000176450"/>
    </source>
</evidence>
<comment type="caution">
    <text evidence="7">The sequence shown here is derived from an EMBL/GenBank/DDBJ whole genome shotgun (WGS) entry which is preliminary data.</text>
</comment>
<dbReference type="PANTHER" id="PTHR12934:SF11">
    <property type="entry name" value="LARGE RIBOSOMAL SUBUNIT PROTEIN UL15M"/>
    <property type="match status" value="1"/>
</dbReference>
<dbReference type="InterPro" id="IPR005749">
    <property type="entry name" value="Ribosomal_uL15_bac-type"/>
</dbReference>
<evidence type="ECO:0000256" key="2">
    <source>
        <dbReference type="ARBA" id="ARBA00022980"/>
    </source>
</evidence>
<dbReference type="NCBIfam" id="TIGR01071">
    <property type="entry name" value="rplO_bact"/>
    <property type="match status" value="1"/>
</dbReference>
<dbReference type="Proteomes" id="UP000176450">
    <property type="component" value="Unassembled WGS sequence"/>
</dbReference>
<evidence type="ECO:0000256" key="5">
    <source>
        <dbReference type="SAM" id="MobiDB-lite"/>
    </source>
</evidence>
<name>A0A1F6B3S5_9BACT</name>
<dbReference type="InterPro" id="IPR036227">
    <property type="entry name" value="Ribosomal_uL15/eL18_sf"/>
</dbReference>